<keyword evidence="2" id="KW-1185">Reference proteome</keyword>
<comment type="caution">
    <text evidence="1">The sequence shown here is derived from an EMBL/GenBank/DDBJ whole genome shotgun (WGS) entry which is preliminary data.</text>
</comment>
<organism evidence="1 2">
    <name type="scientific">Noviluteimonas lactosilytica</name>
    <dbReference type="NCBI Taxonomy" id="2888523"/>
    <lineage>
        <taxon>Bacteria</taxon>
        <taxon>Pseudomonadati</taxon>
        <taxon>Pseudomonadota</taxon>
        <taxon>Gammaproteobacteria</taxon>
        <taxon>Lysobacterales</taxon>
        <taxon>Lysobacteraceae</taxon>
        <taxon>Noviluteimonas</taxon>
    </lineage>
</organism>
<dbReference type="InterPro" id="IPR011067">
    <property type="entry name" value="Plasmid_toxin/cell-grow_inhib"/>
</dbReference>
<dbReference type="RefSeq" id="WP_230525869.1">
    <property type="nucleotide sequence ID" value="NZ_JAJGAK010000001.1"/>
</dbReference>
<evidence type="ECO:0000313" key="2">
    <source>
        <dbReference type="Proteomes" id="UP001165293"/>
    </source>
</evidence>
<dbReference type="Gene3D" id="2.30.30.110">
    <property type="match status" value="1"/>
</dbReference>
<proteinExistence type="predicted"/>
<dbReference type="Proteomes" id="UP001165293">
    <property type="component" value="Unassembled WGS sequence"/>
</dbReference>
<dbReference type="SUPFAM" id="SSF50118">
    <property type="entry name" value="Cell growth inhibitor/plasmid maintenance toxic component"/>
    <property type="match status" value="1"/>
</dbReference>
<reference evidence="1" key="1">
    <citation type="submission" date="2021-10" db="EMBL/GenBank/DDBJ databases">
        <authorList>
            <person name="Lyu M."/>
            <person name="Wang X."/>
            <person name="Meng X."/>
            <person name="Xu K."/>
        </authorList>
    </citation>
    <scope>NUCLEOTIDE SEQUENCE</scope>
    <source>
        <strain evidence="1">A6</strain>
    </source>
</reference>
<gene>
    <name evidence="1" type="ORF">LK996_04080</name>
</gene>
<protein>
    <submittedName>
        <fullName evidence="1">Type II toxin-antitoxin system PemK/MazF family toxin</fullName>
    </submittedName>
</protein>
<dbReference type="InterPro" id="IPR003477">
    <property type="entry name" value="PemK-like"/>
</dbReference>
<accession>A0ABS8JF82</accession>
<sequence length="144" mass="15918">MGLPYQPRAGDILMCEFPACFDAPEMTKTRPVIVVSPRLSGRMFSLATVVPISGAEPHVHCDHHGPIPVRLLPKFMQATGKGRWAKCDMVYTLSTHRLRPVERGLRDNPGQRLYEYPRLDLATLRAVPLAIAAGVGIDASLWSD</sequence>
<name>A0ABS8JF82_9GAMM</name>
<dbReference type="Pfam" id="PF02452">
    <property type="entry name" value="PemK_toxin"/>
    <property type="match status" value="1"/>
</dbReference>
<dbReference type="EMBL" id="JAJGAK010000001">
    <property type="protein sequence ID" value="MCC8362251.1"/>
    <property type="molecule type" value="Genomic_DNA"/>
</dbReference>
<evidence type="ECO:0000313" key="1">
    <source>
        <dbReference type="EMBL" id="MCC8362251.1"/>
    </source>
</evidence>